<evidence type="ECO:0000256" key="1">
    <source>
        <dbReference type="SAM" id="MobiDB-lite"/>
    </source>
</evidence>
<dbReference type="Proteomes" id="UP000789508">
    <property type="component" value="Unassembled WGS sequence"/>
</dbReference>
<reference evidence="2" key="1">
    <citation type="submission" date="2021-06" db="EMBL/GenBank/DDBJ databases">
        <authorList>
            <person name="Kallberg Y."/>
            <person name="Tangrot J."/>
            <person name="Rosling A."/>
        </authorList>
    </citation>
    <scope>NUCLEOTIDE SEQUENCE</scope>
    <source>
        <strain evidence="2">FL130A</strain>
    </source>
</reference>
<gene>
    <name evidence="2" type="ORF">ALEPTO_LOCUS10598</name>
</gene>
<keyword evidence="3" id="KW-1185">Reference proteome</keyword>
<feature type="compositionally biased region" description="Low complexity" evidence="1">
    <location>
        <begin position="93"/>
        <end position="102"/>
    </location>
</feature>
<sequence length="137" mass="15322">MRGTKRQREPENQEVEGAQVNDYYANGINSSADGGYGGEENILRKDNKGKGKGKAVIKVDVNLKHIVRSSNAKRQRFEAEEEISRALLTYDDSSSSSSSSESNVATPVSYSPPYYEQFNVESNTFHFPYNRSSQQTN</sequence>
<evidence type="ECO:0000313" key="3">
    <source>
        <dbReference type="Proteomes" id="UP000789508"/>
    </source>
</evidence>
<accession>A0A9N9HG40</accession>
<comment type="caution">
    <text evidence="2">The sequence shown here is derived from an EMBL/GenBank/DDBJ whole genome shotgun (WGS) entry which is preliminary data.</text>
</comment>
<feature type="non-terminal residue" evidence="2">
    <location>
        <position position="137"/>
    </location>
</feature>
<protein>
    <submittedName>
        <fullName evidence="2">14101_t:CDS:1</fullName>
    </submittedName>
</protein>
<dbReference type="AlphaFoldDB" id="A0A9N9HG40"/>
<feature type="compositionally biased region" description="Basic and acidic residues" evidence="1">
    <location>
        <begin position="1"/>
        <end position="11"/>
    </location>
</feature>
<feature type="region of interest" description="Disordered" evidence="1">
    <location>
        <begin position="88"/>
        <end position="113"/>
    </location>
</feature>
<proteinExistence type="predicted"/>
<name>A0A9N9HG40_9GLOM</name>
<evidence type="ECO:0000313" key="2">
    <source>
        <dbReference type="EMBL" id="CAG8671280.1"/>
    </source>
</evidence>
<feature type="region of interest" description="Disordered" evidence="1">
    <location>
        <begin position="1"/>
        <end position="53"/>
    </location>
</feature>
<organism evidence="2 3">
    <name type="scientific">Ambispora leptoticha</name>
    <dbReference type="NCBI Taxonomy" id="144679"/>
    <lineage>
        <taxon>Eukaryota</taxon>
        <taxon>Fungi</taxon>
        <taxon>Fungi incertae sedis</taxon>
        <taxon>Mucoromycota</taxon>
        <taxon>Glomeromycotina</taxon>
        <taxon>Glomeromycetes</taxon>
        <taxon>Archaeosporales</taxon>
        <taxon>Ambisporaceae</taxon>
        <taxon>Ambispora</taxon>
    </lineage>
</organism>
<dbReference type="EMBL" id="CAJVPS010012505">
    <property type="protein sequence ID" value="CAG8671280.1"/>
    <property type="molecule type" value="Genomic_DNA"/>
</dbReference>